<sequence length="272" mass="31227">MDKIKISNLEVFARHGVFPEENALGQKFVISAVLHTSLYEAGHSDRLEDSLHYGEACCFIKEFTEKNTYKLLESLSERMADALLEKYPQIMQVDIEVKKPWAPIGLHLENVSVEITRKRHRAYIAMGSNMGDKKRYLDMAVDEVDKTPGCRVINVADYILTKPYGGVEQDDFLNSVMEIETFMPPEVLLETLHGIEDAAGRKRTIRWGPRTLDLDIIFYDDDVVSTPELTIPHKEMQKRSFVLKPMAQIAPHKRHPLLGKTVKDLWNELECR</sequence>
<evidence type="ECO:0000256" key="6">
    <source>
        <dbReference type="ARBA" id="ARBA00009640"/>
    </source>
</evidence>
<comment type="catalytic activity">
    <reaction evidence="2 13">
        <text>7,8-dihydroneopterin = 6-hydroxymethyl-7,8-dihydropterin + glycolaldehyde</text>
        <dbReference type="Rhea" id="RHEA:10540"/>
        <dbReference type="ChEBI" id="CHEBI:17001"/>
        <dbReference type="ChEBI" id="CHEBI:17071"/>
        <dbReference type="ChEBI" id="CHEBI:44841"/>
        <dbReference type="EC" id="4.1.2.25"/>
    </reaction>
</comment>
<dbReference type="InterPro" id="IPR006156">
    <property type="entry name" value="Dihydroneopterin_aldolase"/>
</dbReference>
<dbReference type="PROSITE" id="PS00794">
    <property type="entry name" value="HPPK"/>
    <property type="match status" value="1"/>
</dbReference>
<evidence type="ECO:0000256" key="12">
    <source>
        <dbReference type="ARBA" id="ARBA00023239"/>
    </source>
</evidence>
<evidence type="ECO:0000256" key="4">
    <source>
        <dbReference type="ARBA" id="ARBA00005051"/>
    </source>
</evidence>
<dbReference type="Gene3D" id="3.30.1130.10">
    <property type="match status" value="1"/>
</dbReference>
<accession>A0A9D1KUH8</accession>
<dbReference type="SUPFAM" id="SSF55083">
    <property type="entry name" value="6-hydroxymethyl-7,8-dihydropterin pyrophosphokinase, HPPK"/>
    <property type="match status" value="1"/>
</dbReference>
<dbReference type="GO" id="GO:0046656">
    <property type="term" value="P:folic acid biosynthetic process"/>
    <property type="evidence" value="ECO:0007669"/>
    <property type="project" value="UniProtKB-UniRule"/>
</dbReference>
<evidence type="ECO:0000256" key="7">
    <source>
        <dbReference type="ARBA" id="ARBA00022679"/>
    </source>
</evidence>
<comment type="catalytic activity">
    <reaction evidence="1">
        <text>6-hydroxymethyl-7,8-dihydropterin + ATP = (7,8-dihydropterin-6-yl)methyl diphosphate + AMP + H(+)</text>
        <dbReference type="Rhea" id="RHEA:11412"/>
        <dbReference type="ChEBI" id="CHEBI:15378"/>
        <dbReference type="ChEBI" id="CHEBI:30616"/>
        <dbReference type="ChEBI" id="CHEBI:44841"/>
        <dbReference type="ChEBI" id="CHEBI:72950"/>
        <dbReference type="ChEBI" id="CHEBI:456215"/>
        <dbReference type="EC" id="2.7.6.3"/>
    </reaction>
</comment>
<dbReference type="GO" id="GO:0016301">
    <property type="term" value="F:kinase activity"/>
    <property type="evidence" value="ECO:0007669"/>
    <property type="project" value="UniProtKB-KW"/>
</dbReference>
<keyword evidence="9" id="KW-0418">Kinase</keyword>
<keyword evidence="11 13" id="KW-0289">Folate biosynthesis</keyword>
<name>A0A9D1KUH8_9FIRM</name>
<comment type="similarity">
    <text evidence="5 13">Belongs to the DHNA family.</text>
</comment>
<dbReference type="SUPFAM" id="SSF55620">
    <property type="entry name" value="Tetrahydrobiopterin biosynthesis enzymes-like"/>
    <property type="match status" value="1"/>
</dbReference>
<dbReference type="PANTHER" id="PTHR43071:SF1">
    <property type="entry name" value="2-AMINO-4-HYDROXY-6-HYDROXYMETHYLDIHYDROPTERIDINE PYROPHOSPHOKINASE"/>
    <property type="match status" value="1"/>
</dbReference>
<dbReference type="SMART" id="SM00905">
    <property type="entry name" value="FolB"/>
    <property type="match status" value="1"/>
</dbReference>
<dbReference type="Gene3D" id="3.30.70.560">
    <property type="entry name" value="7,8-Dihydro-6-hydroxymethylpterin-pyrophosphokinase HPPK"/>
    <property type="match status" value="1"/>
</dbReference>
<evidence type="ECO:0000256" key="5">
    <source>
        <dbReference type="ARBA" id="ARBA00005708"/>
    </source>
</evidence>
<evidence type="ECO:0000259" key="14">
    <source>
        <dbReference type="PROSITE" id="PS00794"/>
    </source>
</evidence>
<comment type="function">
    <text evidence="13">Catalyzes the conversion of 7,8-dihydroneopterin to 6-hydroxymethyl-7,8-dihydropterin.</text>
</comment>
<dbReference type="GO" id="GO:0046654">
    <property type="term" value="P:tetrahydrofolate biosynthetic process"/>
    <property type="evidence" value="ECO:0007669"/>
    <property type="project" value="UniProtKB-UniRule"/>
</dbReference>
<organism evidence="15 16">
    <name type="scientific">Candidatus Allocopromorpha excrementavium</name>
    <dbReference type="NCBI Taxonomy" id="2840741"/>
    <lineage>
        <taxon>Bacteria</taxon>
        <taxon>Bacillati</taxon>
        <taxon>Bacillota</taxon>
        <taxon>Clostridia</taxon>
        <taxon>Eubacteriales</taxon>
        <taxon>Eubacteriaceae</taxon>
        <taxon>Eubacteriaceae incertae sedis</taxon>
        <taxon>Candidatus Allocopromorpha</taxon>
    </lineage>
</organism>
<evidence type="ECO:0000256" key="3">
    <source>
        <dbReference type="ARBA" id="ARBA00005013"/>
    </source>
</evidence>
<dbReference type="GO" id="GO:0004150">
    <property type="term" value="F:dihydroneopterin aldolase activity"/>
    <property type="evidence" value="ECO:0007669"/>
    <property type="project" value="UniProtKB-UniRule"/>
</dbReference>
<dbReference type="NCBIfam" id="TIGR01498">
    <property type="entry name" value="folK"/>
    <property type="match status" value="1"/>
</dbReference>
<evidence type="ECO:0000256" key="10">
    <source>
        <dbReference type="ARBA" id="ARBA00022840"/>
    </source>
</evidence>
<dbReference type="Pfam" id="PF02152">
    <property type="entry name" value="FolB"/>
    <property type="match status" value="1"/>
</dbReference>
<keyword evidence="10" id="KW-0067">ATP-binding</keyword>
<comment type="pathway">
    <text evidence="4">Cofactor biosynthesis; tetrahydrofolate biosynthesis; 2-amino-4-hydroxy-6-hydroxymethyl-7,8-dihydropteridine diphosphate from 7,8-dihydroneopterin triphosphate: step 4/4.</text>
</comment>
<dbReference type="InterPro" id="IPR006157">
    <property type="entry name" value="FolB_dom"/>
</dbReference>
<dbReference type="EMBL" id="DVLX01000080">
    <property type="protein sequence ID" value="HIT99846.1"/>
    <property type="molecule type" value="Genomic_DNA"/>
</dbReference>
<dbReference type="FunFam" id="3.30.1130.10:FF:000003">
    <property type="entry name" value="7,8-dihydroneopterin aldolase"/>
    <property type="match status" value="1"/>
</dbReference>
<comment type="caution">
    <text evidence="15">The sequence shown here is derived from an EMBL/GenBank/DDBJ whole genome shotgun (WGS) entry which is preliminary data.</text>
</comment>
<dbReference type="Proteomes" id="UP000824159">
    <property type="component" value="Unassembled WGS sequence"/>
</dbReference>
<dbReference type="EC" id="2.7.6.3" evidence="13"/>
<gene>
    <name evidence="15" type="primary">folK</name>
    <name evidence="15" type="ORF">IAD12_06300</name>
</gene>
<evidence type="ECO:0000256" key="8">
    <source>
        <dbReference type="ARBA" id="ARBA00022741"/>
    </source>
</evidence>
<feature type="domain" description="7,8-dihydro-6-hydroxymethylpterin-pyrophosphokinase" evidence="14">
    <location>
        <begin position="206"/>
        <end position="217"/>
    </location>
</feature>
<dbReference type="NCBIfam" id="TIGR00526">
    <property type="entry name" value="folB_dom"/>
    <property type="match status" value="1"/>
</dbReference>
<dbReference type="Pfam" id="PF01288">
    <property type="entry name" value="HPPK"/>
    <property type="match status" value="1"/>
</dbReference>
<keyword evidence="8" id="KW-0547">Nucleotide-binding</keyword>
<protein>
    <recommendedName>
        <fullName evidence="13">Bifunctional folate synthesis protein</fullName>
    </recommendedName>
    <domain>
        <recommendedName>
            <fullName evidence="13">Dihydroneopterin aldolase</fullName>
            <shortName evidence="13">DHNA</shortName>
            <ecNumber evidence="13">4.1.2.25</ecNumber>
        </recommendedName>
        <alternativeName>
            <fullName evidence="13">7,8-dihydroneopterin aldolase</fullName>
        </alternativeName>
    </domain>
    <domain>
        <recommendedName>
            <fullName evidence="13">2-amino-4-hydroxy-6-hydroxymethyldihydropteridine pyrophosphokinase</fullName>
            <ecNumber evidence="13">2.7.6.3</ecNumber>
        </recommendedName>
        <alternativeName>
            <fullName evidence="13">6-hydroxymethyl-7,8-dihydropterin pyrophosphokinase</fullName>
            <shortName evidence="13">PPPK</shortName>
        </alternativeName>
        <alternativeName>
            <fullName evidence="13">7,8-dihydro-6-hydroxymethylpterin pyrophosphokinase</fullName>
            <shortName evidence="13">HPPK</shortName>
        </alternativeName>
    </domain>
</protein>
<dbReference type="AlphaFoldDB" id="A0A9D1KUH8"/>
<reference evidence="15" key="2">
    <citation type="journal article" date="2021" name="PeerJ">
        <title>Extensive microbial diversity within the chicken gut microbiome revealed by metagenomics and culture.</title>
        <authorList>
            <person name="Gilroy R."/>
            <person name="Ravi A."/>
            <person name="Getino M."/>
            <person name="Pursley I."/>
            <person name="Horton D.L."/>
            <person name="Alikhan N.F."/>
            <person name="Baker D."/>
            <person name="Gharbi K."/>
            <person name="Hall N."/>
            <person name="Watson M."/>
            <person name="Adriaenssens E.M."/>
            <person name="Foster-Nyarko E."/>
            <person name="Jarju S."/>
            <person name="Secka A."/>
            <person name="Antonio M."/>
            <person name="Oren A."/>
            <person name="Chaudhuri R.R."/>
            <person name="La Ragione R."/>
            <person name="Hildebrand F."/>
            <person name="Pallen M.J."/>
        </authorList>
    </citation>
    <scope>NUCLEOTIDE SEQUENCE</scope>
    <source>
        <strain evidence="15">CHK176-22527</strain>
    </source>
</reference>
<dbReference type="CDD" id="cd00534">
    <property type="entry name" value="DHNA_DHNTPE"/>
    <property type="match status" value="1"/>
</dbReference>
<dbReference type="GO" id="GO:0005524">
    <property type="term" value="F:ATP binding"/>
    <property type="evidence" value="ECO:0007669"/>
    <property type="project" value="UniProtKB-KW"/>
</dbReference>
<dbReference type="PANTHER" id="PTHR43071">
    <property type="entry name" value="2-AMINO-4-HYDROXY-6-HYDROXYMETHYLDIHYDROPTERIDINE PYROPHOSPHOKINASE"/>
    <property type="match status" value="1"/>
</dbReference>
<evidence type="ECO:0000313" key="16">
    <source>
        <dbReference type="Proteomes" id="UP000824159"/>
    </source>
</evidence>
<dbReference type="CDD" id="cd00483">
    <property type="entry name" value="HPPK"/>
    <property type="match status" value="1"/>
</dbReference>
<evidence type="ECO:0000313" key="15">
    <source>
        <dbReference type="EMBL" id="HIT99846.1"/>
    </source>
</evidence>
<comment type="similarity">
    <text evidence="6">In the N-terminal section; belongs to the DHNA family.</text>
</comment>
<keyword evidence="12 13" id="KW-0456">Lyase</keyword>
<dbReference type="InterPro" id="IPR000550">
    <property type="entry name" value="Hppk"/>
</dbReference>
<keyword evidence="7 15" id="KW-0808">Transferase</keyword>
<evidence type="ECO:0000256" key="2">
    <source>
        <dbReference type="ARBA" id="ARBA00001353"/>
    </source>
</evidence>
<dbReference type="NCBIfam" id="TIGR00525">
    <property type="entry name" value="folB"/>
    <property type="match status" value="1"/>
</dbReference>
<evidence type="ECO:0000256" key="11">
    <source>
        <dbReference type="ARBA" id="ARBA00022909"/>
    </source>
</evidence>
<dbReference type="InterPro" id="IPR035907">
    <property type="entry name" value="Hppk_sf"/>
</dbReference>
<evidence type="ECO:0000256" key="1">
    <source>
        <dbReference type="ARBA" id="ARBA00000198"/>
    </source>
</evidence>
<evidence type="ECO:0000256" key="9">
    <source>
        <dbReference type="ARBA" id="ARBA00022777"/>
    </source>
</evidence>
<comment type="pathway">
    <text evidence="3 13">Cofactor biosynthesis; tetrahydrofolate biosynthesis; 2-amino-4-hydroxy-6-hydroxymethyl-7,8-dihydropteridine diphosphate from 7,8-dihydroneopterin triphosphate: step 3/4.</text>
</comment>
<evidence type="ECO:0000256" key="13">
    <source>
        <dbReference type="RuleBase" id="RU362079"/>
    </source>
</evidence>
<dbReference type="EC" id="4.1.2.25" evidence="13"/>
<reference evidence="15" key="1">
    <citation type="submission" date="2020-10" db="EMBL/GenBank/DDBJ databases">
        <authorList>
            <person name="Gilroy R."/>
        </authorList>
    </citation>
    <scope>NUCLEOTIDE SEQUENCE</scope>
    <source>
        <strain evidence="15">CHK176-22527</strain>
    </source>
</reference>
<proteinExistence type="inferred from homology"/>
<dbReference type="GO" id="GO:0003848">
    <property type="term" value="F:2-amino-4-hydroxy-6-hydroxymethyldihydropteridine diphosphokinase activity"/>
    <property type="evidence" value="ECO:0007669"/>
    <property type="project" value="UniProtKB-EC"/>
</dbReference>
<dbReference type="InterPro" id="IPR043133">
    <property type="entry name" value="GTP-CH-I_C/QueF"/>
</dbReference>